<evidence type="ECO:0000256" key="1">
    <source>
        <dbReference type="SAM" id="MobiDB-lite"/>
    </source>
</evidence>
<reference evidence="2 3" key="1">
    <citation type="submission" date="2019-10" db="EMBL/GenBank/DDBJ databases">
        <title>Bifidobacterium from non-human primates.</title>
        <authorList>
            <person name="Modesto M."/>
        </authorList>
    </citation>
    <scope>NUCLEOTIDE SEQUENCE [LARGE SCALE GENOMIC DNA]</scope>
    <source>
        <strain evidence="2 3">SMA15</strain>
    </source>
</reference>
<comment type="caution">
    <text evidence="2">The sequence shown here is derived from an EMBL/GenBank/DDBJ whole genome shotgun (WGS) entry which is preliminary data.</text>
</comment>
<dbReference type="EMBL" id="WHZV01000012">
    <property type="protein sequence ID" value="NEG56153.1"/>
    <property type="molecule type" value="Genomic_DNA"/>
</dbReference>
<accession>A0A6L9SWG6</accession>
<feature type="region of interest" description="Disordered" evidence="1">
    <location>
        <begin position="1"/>
        <end position="28"/>
    </location>
</feature>
<gene>
    <name evidence="2" type="ORF">GFD21_10385</name>
</gene>
<proteinExistence type="predicted"/>
<dbReference type="AlphaFoldDB" id="A0A6L9SWG6"/>
<name>A0A6L9SWG6_9BIFI</name>
<evidence type="ECO:0000313" key="3">
    <source>
        <dbReference type="Proteomes" id="UP000483293"/>
    </source>
</evidence>
<sequence length="107" mass="12273">MPVRILAEKTGNYTPPKPIPNSPSHTDPATLALMLSLTDDIDAYRAGNPTHQPTEPDTYTHDPETPGLKPRCRRCETRHKLDAHGLCWRCRNTLNTTQRRHQRKEHQ</sequence>
<organism evidence="2 3">
    <name type="scientific">Bifidobacterium platyrrhinorum</name>
    <dbReference type="NCBI Taxonomy" id="2661628"/>
    <lineage>
        <taxon>Bacteria</taxon>
        <taxon>Bacillati</taxon>
        <taxon>Actinomycetota</taxon>
        <taxon>Actinomycetes</taxon>
        <taxon>Bifidobacteriales</taxon>
        <taxon>Bifidobacteriaceae</taxon>
        <taxon>Bifidobacterium</taxon>
    </lineage>
</organism>
<protein>
    <submittedName>
        <fullName evidence="2">Uncharacterized protein</fullName>
    </submittedName>
</protein>
<keyword evidence="3" id="KW-1185">Reference proteome</keyword>
<dbReference type="RefSeq" id="WP_163197913.1">
    <property type="nucleotide sequence ID" value="NZ_WHZV01000012.1"/>
</dbReference>
<feature type="region of interest" description="Disordered" evidence="1">
    <location>
        <begin position="43"/>
        <end position="69"/>
    </location>
</feature>
<dbReference type="Proteomes" id="UP000483293">
    <property type="component" value="Unassembled WGS sequence"/>
</dbReference>
<evidence type="ECO:0000313" key="2">
    <source>
        <dbReference type="EMBL" id="NEG56153.1"/>
    </source>
</evidence>